<keyword evidence="2" id="KW-1133">Transmembrane helix</keyword>
<gene>
    <name evidence="4" type="ORF">CPRI1469_LOCUS7280</name>
</gene>
<organism evidence="4">
    <name type="scientific">Chloropicon primus</name>
    <dbReference type="NCBI Taxonomy" id="1764295"/>
    <lineage>
        <taxon>Eukaryota</taxon>
        <taxon>Viridiplantae</taxon>
        <taxon>Chlorophyta</taxon>
        <taxon>Chloropicophyceae</taxon>
        <taxon>Chloropicales</taxon>
        <taxon>Chloropicaceae</taxon>
        <taxon>Chloropicon</taxon>
    </lineage>
</organism>
<dbReference type="AlphaFoldDB" id="A0A7S2T4B1"/>
<dbReference type="EMBL" id="HBHL01011009">
    <property type="protein sequence ID" value="CAD9718415.1"/>
    <property type="molecule type" value="Transcribed_RNA"/>
</dbReference>
<evidence type="ECO:0000256" key="1">
    <source>
        <dbReference type="SAM" id="MobiDB-lite"/>
    </source>
</evidence>
<feature type="signal peptide" evidence="3">
    <location>
        <begin position="1"/>
        <end position="34"/>
    </location>
</feature>
<keyword evidence="3" id="KW-0732">Signal</keyword>
<evidence type="ECO:0000256" key="3">
    <source>
        <dbReference type="SAM" id="SignalP"/>
    </source>
</evidence>
<keyword evidence="2" id="KW-0472">Membrane</keyword>
<reference evidence="4" key="1">
    <citation type="submission" date="2021-01" db="EMBL/GenBank/DDBJ databases">
        <authorList>
            <person name="Corre E."/>
            <person name="Pelletier E."/>
            <person name="Niang G."/>
            <person name="Scheremetjew M."/>
            <person name="Finn R."/>
            <person name="Kale V."/>
            <person name="Holt S."/>
            <person name="Cochrane G."/>
            <person name="Meng A."/>
            <person name="Brown T."/>
            <person name="Cohen L."/>
        </authorList>
    </citation>
    <scope>NUCLEOTIDE SEQUENCE</scope>
    <source>
        <strain evidence="4">CCMP1205</strain>
    </source>
</reference>
<feature type="region of interest" description="Disordered" evidence="1">
    <location>
        <begin position="367"/>
        <end position="398"/>
    </location>
</feature>
<proteinExistence type="predicted"/>
<sequence>MAMSIASMAPRSMGTLAILLLLATLGCWVCLASGQGHGGDDVPLKVLISSVVKSNVKSVASIAVELYNPSCSDVQTRMQGMELALLYCGGRGSSCITKQARLHGHVRKLRTFVVCSSTSPSLLESDRCDLSLGDSLAEDGKRLIEVKLLASNGTQVVDSLRDEEAFSSEAFTMKKFSESVQPKEKRIDDVREMSSIWLYKPYSTFSLLGCHSTRHEMECKDALPETCPPADIDSFRTFTVGDLADRLRCAGGNNATCVSSLHGETVSTIGFVGSKMDWFAEDHYHWLLTLAQSHEAHGGKGESLRVAIKVPADEANRMKASWVNGMRVGSKVSMVGQLSSDEYGVLMENVLTIDTLDWNEAAQKVLPDDAPSGAIGDQAESRSPSEPGETTPEQSPGFISRETLDTFAIVAIAMCSIFIIVGSALLIFIQYRKSTNPRSICKLNHQLG</sequence>
<evidence type="ECO:0000256" key="2">
    <source>
        <dbReference type="SAM" id="Phobius"/>
    </source>
</evidence>
<feature type="chain" id="PRO_5031398557" evidence="3">
    <location>
        <begin position="35"/>
        <end position="448"/>
    </location>
</feature>
<name>A0A7S2T4B1_9CHLO</name>
<accession>A0A7S2T4B1</accession>
<evidence type="ECO:0000313" key="4">
    <source>
        <dbReference type="EMBL" id="CAD9718415.1"/>
    </source>
</evidence>
<keyword evidence="2" id="KW-0812">Transmembrane</keyword>
<protein>
    <submittedName>
        <fullName evidence="4">Uncharacterized protein</fullName>
    </submittedName>
</protein>
<feature type="transmembrane region" description="Helical" evidence="2">
    <location>
        <begin position="407"/>
        <end position="429"/>
    </location>
</feature>